<dbReference type="Proteomes" id="UP001216390">
    <property type="component" value="Chromosome"/>
</dbReference>
<feature type="transmembrane region" description="Helical" evidence="8">
    <location>
        <begin position="247"/>
        <end position="273"/>
    </location>
</feature>
<evidence type="ECO:0000256" key="6">
    <source>
        <dbReference type="ARBA" id="ARBA00022989"/>
    </source>
</evidence>
<keyword evidence="10" id="KW-1185">Reference proteome</keyword>
<evidence type="ECO:0000313" key="10">
    <source>
        <dbReference type="Proteomes" id="UP001216390"/>
    </source>
</evidence>
<comment type="similarity">
    <text evidence="2">Belongs to the binding-protein-dependent transport system permease family. FecCD subfamily.</text>
</comment>
<dbReference type="InterPro" id="IPR000522">
    <property type="entry name" value="ABC_transptr_permease_BtuC"/>
</dbReference>
<dbReference type="EMBL" id="CP116942">
    <property type="protein sequence ID" value="WCO68793.1"/>
    <property type="molecule type" value="Genomic_DNA"/>
</dbReference>
<name>A0AAE9YCP9_9ACTN</name>
<dbReference type="FunFam" id="1.10.3470.10:FF:000001">
    <property type="entry name" value="Vitamin B12 ABC transporter permease BtuC"/>
    <property type="match status" value="1"/>
</dbReference>
<keyword evidence="5 8" id="KW-0812">Transmembrane</keyword>
<keyword evidence="6 8" id="KW-1133">Transmembrane helix</keyword>
<feature type="transmembrane region" description="Helical" evidence="8">
    <location>
        <begin position="207"/>
        <end position="226"/>
    </location>
</feature>
<gene>
    <name evidence="9" type="ORF">PO878_08650</name>
</gene>
<feature type="transmembrane region" description="Helical" evidence="8">
    <location>
        <begin position="163"/>
        <end position="187"/>
    </location>
</feature>
<feature type="transmembrane region" description="Helical" evidence="8">
    <location>
        <begin position="323"/>
        <end position="340"/>
    </location>
</feature>
<dbReference type="KEGG" id="ima:PO878_08650"/>
<evidence type="ECO:0000256" key="4">
    <source>
        <dbReference type="ARBA" id="ARBA00022475"/>
    </source>
</evidence>
<feature type="transmembrane region" description="Helical" evidence="8">
    <location>
        <begin position="293"/>
        <end position="316"/>
    </location>
</feature>
<evidence type="ECO:0000256" key="8">
    <source>
        <dbReference type="SAM" id="Phobius"/>
    </source>
</evidence>
<protein>
    <submittedName>
        <fullName evidence="9">Iron chelate uptake ABC transporter family permease subunit</fullName>
    </submittedName>
</protein>
<dbReference type="SUPFAM" id="SSF81345">
    <property type="entry name" value="ABC transporter involved in vitamin B12 uptake, BtuC"/>
    <property type="match status" value="1"/>
</dbReference>
<evidence type="ECO:0000313" key="9">
    <source>
        <dbReference type="EMBL" id="WCO68793.1"/>
    </source>
</evidence>
<dbReference type="Gene3D" id="1.10.3470.10">
    <property type="entry name" value="ABC transporter involved in vitamin B12 uptake, BtuC"/>
    <property type="match status" value="1"/>
</dbReference>
<keyword evidence="7 8" id="KW-0472">Membrane</keyword>
<dbReference type="CDD" id="cd06550">
    <property type="entry name" value="TM_ABC_iron-siderophores_like"/>
    <property type="match status" value="1"/>
</dbReference>
<dbReference type="PANTHER" id="PTHR30472:SF1">
    <property type="entry name" value="FE(3+) DICITRATE TRANSPORT SYSTEM PERMEASE PROTEIN FECC-RELATED"/>
    <property type="match status" value="1"/>
</dbReference>
<evidence type="ECO:0000256" key="5">
    <source>
        <dbReference type="ARBA" id="ARBA00022692"/>
    </source>
</evidence>
<keyword evidence="3" id="KW-0813">Transport</keyword>
<dbReference type="PANTHER" id="PTHR30472">
    <property type="entry name" value="FERRIC ENTEROBACTIN TRANSPORT SYSTEM PERMEASE PROTEIN"/>
    <property type="match status" value="1"/>
</dbReference>
<dbReference type="GO" id="GO:0033214">
    <property type="term" value="P:siderophore-iron import into cell"/>
    <property type="evidence" value="ECO:0007669"/>
    <property type="project" value="TreeGrafter"/>
</dbReference>
<sequence>MAATVRPRRRAGLLQGGWARGGGLVVALGVLVLVCLASVAFGAKSIGFRTVLDALFSYDPSMDDHLIIRSLRIPRTLLGIGVGMGLGLAGACMQGVTRNPLADPGIFGVEAGAALAVVIGIFVFGVGSLTGYVWFAFLGAGIASTVVYGLGSLGRGGATPVKLALAGAAMAALLTALTQAVLITDLATLDQFRFWAVGSLAGRDGTIVRQVAPFMAVGVVLALLSGRGLNTLALGDDVARSLGQRVALARATSGLAVIVCSGAAVAAAGPIGFVGLTVPHVARAITGPDYRWILPWSLVLAPSLLLGADVIGRLVVRPGELQVGIVTALLGAPFFIALVRRRKLAEL</sequence>
<dbReference type="AlphaFoldDB" id="A0AAE9YCP9"/>
<keyword evidence="4" id="KW-1003">Cell membrane</keyword>
<evidence type="ECO:0000256" key="7">
    <source>
        <dbReference type="ARBA" id="ARBA00023136"/>
    </source>
</evidence>
<dbReference type="InterPro" id="IPR037294">
    <property type="entry name" value="ABC_BtuC-like"/>
</dbReference>
<reference evidence="9" key="1">
    <citation type="submission" date="2023-01" db="EMBL/GenBank/DDBJ databases">
        <title>The diversity of Class Acidimicrobiia in South China Sea sediment environments and the proposal of Iamia marina sp. nov., a novel species of the genus Iamia.</title>
        <authorList>
            <person name="He Y."/>
            <person name="Tian X."/>
        </authorList>
    </citation>
    <scope>NUCLEOTIDE SEQUENCE</scope>
    <source>
        <strain evidence="9">DSM 19957</strain>
    </source>
</reference>
<evidence type="ECO:0000256" key="2">
    <source>
        <dbReference type="ARBA" id="ARBA00007935"/>
    </source>
</evidence>
<feature type="transmembrane region" description="Helical" evidence="8">
    <location>
        <begin position="132"/>
        <end position="151"/>
    </location>
</feature>
<evidence type="ECO:0000256" key="3">
    <source>
        <dbReference type="ARBA" id="ARBA00022448"/>
    </source>
</evidence>
<feature type="transmembrane region" description="Helical" evidence="8">
    <location>
        <begin position="73"/>
        <end position="93"/>
    </location>
</feature>
<feature type="transmembrane region" description="Helical" evidence="8">
    <location>
        <begin position="21"/>
        <end position="43"/>
    </location>
</feature>
<dbReference type="Pfam" id="PF01032">
    <property type="entry name" value="FecCD"/>
    <property type="match status" value="1"/>
</dbReference>
<accession>A0AAE9YCP9</accession>
<evidence type="ECO:0000256" key="1">
    <source>
        <dbReference type="ARBA" id="ARBA00004651"/>
    </source>
</evidence>
<organism evidence="9 10">
    <name type="scientific">Iamia majanohamensis</name>
    <dbReference type="NCBI Taxonomy" id="467976"/>
    <lineage>
        <taxon>Bacteria</taxon>
        <taxon>Bacillati</taxon>
        <taxon>Actinomycetota</taxon>
        <taxon>Acidimicrobiia</taxon>
        <taxon>Acidimicrobiales</taxon>
        <taxon>Iamiaceae</taxon>
        <taxon>Iamia</taxon>
    </lineage>
</organism>
<feature type="transmembrane region" description="Helical" evidence="8">
    <location>
        <begin position="105"/>
        <end position="126"/>
    </location>
</feature>
<proteinExistence type="inferred from homology"/>
<comment type="subcellular location">
    <subcellularLocation>
        <location evidence="1">Cell membrane</location>
        <topology evidence="1">Multi-pass membrane protein</topology>
    </subcellularLocation>
</comment>
<dbReference type="GO" id="GO:0005886">
    <property type="term" value="C:plasma membrane"/>
    <property type="evidence" value="ECO:0007669"/>
    <property type="project" value="UniProtKB-SubCell"/>
</dbReference>
<dbReference type="GO" id="GO:0022857">
    <property type="term" value="F:transmembrane transporter activity"/>
    <property type="evidence" value="ECO:0007669"/>
    <property type="project" value="InterPro"/>
</dbReference>